<gene>
    <name evidence="1" type="ORF">MNBD_PLANCTO02-1963</name>
</gene>
<name>A0A3B1DMT7_9ZZZZ</name>
<reference evidence="1" key="1">
    <citation type="submission" date="2018-06" db="EMBL/GenBank/DDBJ databases">
        <authorList>
            <person name="Zhirakovskaya E."/>
        </authorList>
    </citation>
    <scope>NUCLEOTIDE SEQUENCE</scope>
</reference>
<sequence length="137" mass="15956">KLDLNYSGQYDLLLDDEIKIEVKASRAVDFGSSEALPVKAISSQSEKPFDMNFQQIKPDCCDLFVWIAVWRDVIRYWVLSSQEVAQNRYFSKGQHRGNVGEGQLHLTRKNIHEFDQHEAKSNQLLKSIKEAYDRQHQ</sequence>
<dbReference type="AlphaFoldDB" id="A0A3B1DMT7"/>
<feature type="non-terminal residue" evidence="1">
    <location>
        <position position="1"/>
    </location>
</feature>
<protein>
    <submittedName>
        <fullName evidence="1">Uncharacterized protein</fullName>
    </submittedName>
</protein>
<accession>A0A3B1DMT7</accession>
<proteinExistence type="predicted"/>
<dbReference type="EMBL" id="UOGL01000417">
    <property type="protein sequence ID" value="VAX40251.1"/>
    <property type="molecule type" value="Genomic_DNA"/>
</dbReference>
<evidence type="ECO:0000313" key="1">
    <source>
        <dbReference type="EMBL" id="VAX40251.1"/>
    </source>
</evidence>
<organism evidence="1">
    <name type="scientific">hydrothermal vent metagenome</name>
    <dbReference type="NCBI Taxonomy" id="652676"/>
    <lineage>
        <taxon>unclassified sequences</taxon>
        <taxon>metagenomes</taxon>
        <taxon>ecological metagenomes</taxon>
    </lineage>
</organism>